<dbReference type="EMBL" id="CABFOC020000051">
    <property type="protein sequence ID" value="CAH0054627.1"/>
    <property type="molecule type" value="Genomic_DNA"/>
</dbReference>
<evidence type="ECO:0000313" key="2">
    <source>
        <dbReference type="Proteomes" id="UP000775872"/>
    </source>
</evidence>
<reference evidence="1 2" key="2">
    <citation type="submission" date="2021-10" db="EMBL/GenBank/DDBJ databases">
        <authorList>
            <person name="Piombo E."/>
        </authorList>
    </citation>
    <scope>NUCLEOTIDE SEQUENCE [LARGE SCALE GENOMIC DNA]</scope>
</reference>
<dbReference type="OrthoDB" id="4062651at2759"/>
<dbReference type="Proteomes" id="UP000775872">
    <property type="component" value="Unassembled WGS sequence"/>
</dbReference>
<name>A0A9N9ZFL6_9HYPO</name>
<proteinExistence type="predicted"/>
<organism evidence="1 2">
    <name type="scientific">Clonostachys solani</name>
    <dbReference type="NCBI Taxonomy" id="160281"/>
    <lineage>
        <taxon>Eukaryota</taxon>
        <taxon>Fungi</taxon>
        <taxon>Dikarya</taxon>
        <taxon>Ascomycota</taxon>
        <taxon>Pezizomycotina</taxon>
        <taxon>Sordariomycetes</taxon>
        <taxon>Hypocreomycetidae</taxon>
        <taxon>Hypocreales</taxon>
        <taxon>Bionectriaceae</taxon>
        <taxon>Clonostachys</taxon>
    </lineage>
</organism>
<protein>
    <submittedName>
        <fullName evidence="1">Uncharacterized protein</fullName>
    </submittedName>
</protein>
<dbReference type="AlphaFoldDB" id="A0A9N9ZFL6"/>
<reference evidence="2" key="1">
    <citation type="submission" date="2019-06" db="EMBL/GenBank/DDBJ databases">
        <authorList>
            <person name="Broberg M."/>
        </authorList>
    </citation>
    <scope>NUCLEOTIDE SEQUENCE [LARGE SCALE GENOMIC DNA]</scope>
</reference>
<evidence type="ECO:0000313" key="1">
    <source>
        <dbReference type="EMBL" id="CAH0054627.1"/>
    </source>
</evidence>
<gene>
    <name evidence="1" type="ORF">CSOL1703_00016695</name>
</gene>
<accession>A0A9N9ZFL6</accession>
<comment type="caution">
    <text evidence="1">The sequence shown here is derived from an EMBL/GenBank/DDBJ whole genome shotgun (WGS) entry which is preliminary data.</text>
</comment>
<keyword evidence="2" id="KW-1185">Reference proteome</keyword>
<sequence>MAQPTAVTSASASTDEKPQLVKTLQHLTIIEHYDCGATKPKATTLFHTTADEELYFGETPKSNFDTSISDFNQALERVPDEDVWPEIPPEM</sequence>